<evidence type="ECO:0000313" key="5">
    <source>
        <dbReference type="EMBL" id="KAK4874759.1"/>
    </source>
</evidence>
<dbReference type="InterPro" id="IPR004046">
    <property type="entry name" value="GST_C"/>
</dbReference>
<dbReference type="GO" id="GO:0004364">
    <property type="term" value="F:glutathione transferase activity"/>
    <property type="evidence" value="ECO:0007669"/>
    <property type="project" value="TreeGrafter"/>
</dbReference>
<dbReference type="InterPro" id="IPR036282">
    <property type="entry name" value="Glutathione-S-Trfase_C_sf"/>
</dbReference>
<dbReference type="InterPro" id="IPR010987">
    <property type="entry name" value="Glutathione-S-Trfase_C-like"/>
</dbReference>
<dbReference type="PROSITE" id="PS50405">
    <property type="entry name" value="GST_CTER"/>
    <property type="match status" value="1"/>
</dbReference>
<dbReference type="InterPro" id="IPR036249">
    <property type="entry name" value="Thioredoxin-like_sf"/>
</dbReference>
<gene>
    <name evidence="5" type="ORF">RN001_014119</name>
</gene>
<dbReference type="Proteomes" id="UP001353858">
    <property type="component" value="Unassembled WGS sequence"/>
</dbReference>
<evidence type="ECO:0000256" key="2">
    <source>
        <dbReference type="RuleBase" id="RU003494"/>
    </source>
</evidence>
<comment type="caution">
    <text evidence="5">The sequence shown here is derived from an EMBL/GenBank/DDBJ whole genome shotgun (WGS) entry which is preliminary data.</text>
</comment>
<dbReference type="GO" id="GO:0006749">
    <property type="term" value="P:glutathione metabolic process"/>
    <property type="evidence" value="ECO:0007669"/>
    <property type="project" value="TreeGrafter"/>
</dbReference>
<dbReference type="Gene3D" id="3.40.30.10">
    <property type="entry name" value="Glutaredoxin"/>
    <property type="match status" value="1"/>
</dbReference>
<dbReference type="FunFam" id="1.20.1050.10:FF:000007">
    <property type="entry name" value="Glutathione S-transferase 1-1"/>
    <property type="match status" value="1"/>
</dbReference>
<accession>A0AAN7PRE8</accession>
<dbReference type="PANTHER" id="PTHR43969">
    <property type="entry name" value="GLUTATHIONE S TRANSFERASE D10, ISOFORM A-RELATED"/>
    <property type="match status" value="1"/>
</dbReference>
<dbReference type="SUPFAM" id="SSF52833">
    <property type="entry name" value="Thioredoxin-like"/>
    <property type="match status" value="1"/>
</dbReference>
<name>A0AAN7PRE8_9COLE</name>
<dbReference type="PANTHER" id="PTHR43969:SF8">
    <property type="entry name" value="GLUTATHIONE S TRANSFERASE E13, ISOFORM A-RELATED"/>
    <property type="match status" value="1"/>
</dbReference>
<keyword evidence="6" id="KW-1185">Reference proteome</keyword>
<evidence type="ECO:0000259" key="4">
    <source>
        <dbReference type="PROSITE" id="PS50405"/>
    </source>
</evidence>
<dbReference type="SUPFAM" id="SSF47616">
    <property type="entry name" value="GST C-terminal domain-like"/>
    <property type="match status" value="1"/>
</dbReference>
<dbReference type="CDD" id="cd03177">
    <property type="entry name" value="GST_C_Delta_Epsilon"/>
    <property type="match status" value="1"/>
</dbReference>
<protein>
    <submittedName>
        <fullName evidence="5">Uncharacterized protein</fullName>
    </submittedName>
</protein>
<evidence type="ECO:0000259" key="3">
    <source>
        <dbReference type="PROSITE" id="PS50404"/>
    </source>
</evidence>
<comment type="similarity">
    <text evidence="2">Belongs to the GST superfamily.</text>
</comment>
<dbReference type="InterPro" id="IPR040079">
    <property type="entry name" value="Glutathione_S-Trfase"/>
</dbReference>
<dbReference type="FunFam" id="3.40.30.10:FF:000034">
    <property type="entry name" value="glutathione S-transferase 1"/>
    <property type="match status" value="1"/>
</dbReference>
<dbReference type="InterPro" id="IPR004045">
    <property type="entry name" value="Glutathione_S-Trfase_N"/>
</dbReference>
<feature type="domain" description="GST N-terminal" evidence="3">
    <location>
        <begin position="1"/>
        <end position="83"/>
    </location>
</feature>
<feature type="domain" description="GST C-terminal" evidence="4">
    <location>
        <begin position="89"/>
        <end position="215"/>
    </location>
</feature>
<dbReference type="EMBL" id="JARPUR010000006">
    <property type="protein sequence ID" value="KAK4874759.1"/>
    <property type="molecule type" value="Genomic_DNA"/>
</dbReference>
<evidence type="ECO:0000256" key="1">
    <source>
        <dbReference type="ARBA" id="ARBA00011738"/>
    </source>
</evidence>
<comment type="subunit">
    <text evidence="1">Homodimer.</text>
</comment>
<sequence length="217" mass="24723">MTPKLYCLDASPPVRSVYLAAAALNVKLECIQVNLMAQEHLTPEFLKMNPQHTVPTLVDDDGTCVWDSHAINAYLTMKYGKDDSLYPKDLIKRAIIDQRLHFDSGLAFLGVRNIAEPIIFFGSKTIPNDLIEKSIKIYEFLETFLSDNLWMAGENLTIADFSLIPSITSLNYLVPIEDEKFPKLLGWIKRAEELPYYHLNQKGLDDFKNLIDANLTR</sequence>
<dbReference type="Pfam" id="PF00043">
    <property type="entry name" value="GST_C"/>
    <property type="match status" value="1"/>
</dbReference>
<dbReference type="SFLD" id="SFLDG00358">
    <property type="entry name" value="Main_(cytGST)"/>
    <property type="match status" value="1"/>
</dbReference>
<dbReference type="SFLD" id="SFLDS00019">
    <property type="entry name" value="Glutathione_Transferase_(cytos"/>
    <property type="match status" value="1"/>
</dbReference>
<dbReference type="SFLD" id="SFLDG01153">
    <property type="entry name" value="Main.4:_Theta-like"/>
    <property type="match status" value="1"/>
</dbReference>
<dbReference type="Gene3D" id="1.20.1050.10">
    <property type="match status" value="1"/>
</dbReference>
<proteinExistence type="inferred from homology"/>
<dbReference type="CDD" id="cd03045">
    <property type="entry name" value="GST_N_Delta_Epsilon"/>
    <property type="match status" value="1"/>
</dbReference>
<dbReference type="PROSITE" id="PS50404">
    <property type="entry name" value="GST_NTER"/>
    <property type="match status" value="1"/>
</dbReference>
<evidence type="ECO:0000313" key="6">
    <source>
        <dbReference type="Proteomes" id="UP001353858"/>
    </source>
</evidence>
<dbReference type="Pfam" id="PF02798">
    <property type="entry name" value="GST_N"/>
    <property type="match status" value="1"/>
</dbReference>
<reference evidence="6" key="1">
    <citation type="submission" date="2023-01" db="EMBL/GenBank/DDBJ databases">
        <title>Key to firefly adult light organ development and bioluminescence: homeobox transcription factors regulate luciferase expression and transportation to peroxisome.</title>
        <authorList>
            <person name="Fu X."/>
        </authorList>
    </citation>
    <scope>NUCLEOTIDE SEQUENCE [LARGE SCALE GENOMIC DNA]</scope>
</reference>
<organism evidence="5 6">
    <name type="scientific">Aquatica leii</name>
    <dbReference type="NCBI Taxonomy" id="1421715"/>
    <lineage>
        <taxon>Eukaryota</taxon>
        <taxon>Metazoa</taxon>
        <taxon>Ecdysozoa</taxon>
        <taxon>Arthropoda</taxon>
        <taxon>Hexapoda</taxon>
        <taxon>Insecta</taxon>
        <taxon>Pterygota</taxon>
        <taxon>Neoptera</taxon>
        <taxon>Endopterygota</taxon>
        <taxon>Coleoptera</taxon>
        <taxon>Polyphaga</taxon>
        <taxon>Elateriformia</taxon>
        <taxon>Elateroidea</taxon>
        <taxon>Lampyridae</taxon>
        <taxon>Luciolinae</taxon>
        <taxon>Aquatica</taxon>
    </lineage>
</organism>
<dbReference type="AlphaFoldDB" id="A0AAN7PRE8"/>